<dbReference type="HAMAP" id="MF_01043">
    <property type="entry name" value="PlsY"/>
    <property type="match status" value="1"/>
</dbReference>
<feature type="transmembrane region" description="Helical" evidence="10">
    <location>
        <begin position="181"/>
        <end position="202"/>
    </location>
</feature>
<dbReference type="PANTHER" id="PTHR30309">
    <property type="entry name" value="INNER MEMBRANE PROTEIN YGIH"/>
    <property type="match status" value="1"/>
</dbReference>
<comment type="catalytic activity">
    <reaction evidence="10">
        <text>an acyl phosphate + sn-glycerol 3-phosphate = a 1-acyl-sn-glycero-3-phosphate + phosphate</text>
        <dbReference type="Rhea" id="RHEA:34075"/>
        <dbReference type="ChEBI" id="CHEBI:43474"/>
        <dbReference type="ChEBI" id="CHEBI:57597"/>
        <dbReference type="ChEBI" id="CHEBI:57970"/>
        <dbReference type="ChEBI" id="CHEBI:59918"/>
        <dbReference type="EC" id="2.3.1.275"/>
    </reaction>
</comment>
<feature type="transmembrane region" description="Helical" evidence="10">
    <location>
        <begin position="115"/>
        <end position="141"/>
    </location>
</feature>
<keyword evidence="11" id="KW-0012">Acyltransferase</keyword>
<feature type="transmembrane region" description="Helical" evidence="10">
    <location>
        <begin position="6"/>
        <end position="30"/>
    </location>
</feature>
<comment type="similarity">
    <text evidence="10">Belongs to the PlsY family.</text>
</comment>
<keyword evidence="9 10" id="KW-1208">Phospholipid metabolism</keyword>
<comment type="caution">
    <text evidence="11">The sequence shown here is derived from an EMBL/GenBank/DDBJ whole genome shotgun (WGS) entry which is preliminary data.</text>
</comment>
<keyword evidence="4 10" id="KW-0812">Transmembrane</keyword>
<evidence type="ECO:0000313" key="12">
    <source>
        <dbReference type="Proteomes" id="UP000316851"/>
    </source>
</evidence>
<evidence type="ECO:0000256" key="5">
    <source>
        <dbReference type="ARBA" id="ARBA00022989"/>
    </source>
</evidence>
<evidence type="ECO:0000256" key="2">
    <source>
        <dbReference type="ARBA" id="ARBA00022516"/>
    </source>
</evidence>
<keyword evidence="8 10" id="KW-0594">Phospholipid biosynthesis</keyword>
<accession>A0ABY2YZT5</accession>
<keyword evidence="12" id="KW-1185">Reference proteome</keyword>
<evidence type="ECO:0000256" key="3">
    <source>
        <dbReference type="ARBA" id="ARBA00022679"/>
    </source>
</evidence>
<evidence type="ECO:0000256" key="8">
    <source>
        <dbReference type="ARBA" id="ARBA00023209"/>
    </source>
</evidence>
<feature type="transmembrane region" description="Helical" evidence="10">
    <location>
        <begin position="51"/>
        <end position="76"/>
    </location>
</feature>
<dbReference type="EMBL" id="VHHP01000004">
    <property type="protein sequence ID" value="TPR53877.1"/>
    <property type="molecule type" value="Genomic_DNA"/>
</dbReference>
<evidence type="ECO:0000256" key="10">
    <source>
        <dbReference type="HAMAP-Rule" id="MF_01043"/>
    </source>
</evidence>
<dbReference type="RefSeq" id="WP_140914842.1">
    <property type="nucleotide sequence ID" value="NZ_VHHP01000004.1"/>
</dbReference>
<evidence type="ECO:0000256" key="4">
    <source>
        <dbReference type="ARBA" id="ARBA00022692"/>
    </source>
</evidence>
<keyword evidence="6 10" id="KW-0443">Lipid metabolism</keyword>
<dbReference type="NCBIfam" id="TIGR00023">
    <property type="entry name" value="glycerol-3-phosphate 1-O-acyltransferase PlsY"/>
    <property type="match status" value="1"/>
</dbReference>
<evidence type="ECO:0000256" key="9">
    <source>
        <dbReference type="ARBA" id="ARBA00023264"/>
    </source>
</evidence>
<comment type="subcellular location">
    <subcellularLocation>
        <location evidence="10">Cell membrane</location>
        <topology evidence="10">Multi-pass membrane protein</topology>
    </subcellularLocation>
</comment>
<feature type="transmembrane region" description="Helical" evidence="10">
    <location>
        <begin position="88"/>
        <end position="108"/>
    </location>
</feature>
<evidence type="ECO:0000256" key="6">
    <source>
        <dbReference type="ARBA" id="ARBA00023098"/>
    </source>
</evidence>
<keyword evidence="1 10" id="KW-1003">Cell membrane</keyword>
<comment type="pathway">
    <text evidence="10">Lipid metabolism; phospholipid metabolism.</text>
</comment>
<dbReference type="Proteomes" id="UP000316851">
    <property type="component" value="Unassembled WGS sequence"/>
</dbReference>
<proteinExistence type="inferred from homology"/>
<sequence>MFDWKYIWINIIIFILGYLIGSINIGILLSKAKGRDLREFGSKNAGATNALRTYGLGFATAVFIFDILKAYIPILIAFIVKFAIQDKFILPLMAGAGAMFGHIFPLYFKFKGGKGVACFFGMVLAFDFGIFLIFVMVYISIVLISRYVSLASAITAGTIPFLGFIPQIYSENALAFMQFYTPYPSQAIILVACAILIILKHIPNYVRLSMHKESKISFIKKSAK</sequence>
<organism evidence="11 12">
    <name type="scientific">Metamycoplasma neophronis</name>
    <dbReference type="NCBI Taxonomy" id="872983"/>
    <lineage>
        <taxon>Bacteria</taxon>
        <taxon>Bacillati</taxon>
        <taxon>Mycoplasmatota</taxon>
        <taxon>Mycoplasmoidales</taxon>
        <taxon>Metamycoplasmataceae</taxon>
        <taxon>Metamycoplasma</taxon>
    </lineage>
</organism>
<comment type="subunit">
    <text evidence="10">Probably interacts with PlsX.</text>
</comment>
<evidence type="ECO:0000256" key="1">
    <source>
        <dbReference type="ARBA" id="ARBA00022475"/>
    </source>
</evidence>
<feature type="transmembrane region" description="Helical" evidence="10">
    <location>
        <begin position="147"/>
        <end position="169"/>
    </location>
</feature>
<keyword evidence="7 10" id="KW-0472">Membrane</keyword>
<keyword evidence="3 10" id="KW-0808">Transferase</keyword>
<dbReference type="Pfam" id="PF02660">
    <property type="entry name" value="G3P_acyltransf"/>
    <property type="match status" value="1"/>
</dbReference>
<evidence type="ECO:0000313" key="11">
    <source>
        <dbReference type="EMBL" id="TPR53877.1"/>
    </source>
</evidence>
<evidence type="ECO:0000256" key="7">
    <source>
        <dbReference type="ARBA" id="ARBA00023136"/>
    </source>
</evidence>
<dbReference type="InterPro" id="IPR003811">
    <property type="entry name" value="G3P_acylTferase_PlsY"/>
</dbReference>
<keyword evidence="2 10" id="KW-0444">Lipid biosynthesis</keyword>
<keyword evidence="5 10" id="KW-1133">Transmembrane helix</keyword>
<reference evidence="11" key="1">
    <citation type="submission" date="2019-06" db="EMBL/GenBank/DDBJ databases">
        <title>Mycoplasma neophronis type strain whole genome sequence.</title>
        <authorList>
            <person name="Spergser J."/>
        </authorList>
    </citation>
    <scope>NUCLEOTIDE SEQUENCE [LARGE SCALE GENOMIC DNA]</scope>
    <source>
        <strain evidence="11">DSM 24097</strain>
    </source>
</reference>
<name>A0ABY2YZT5_9BACT</name>
<dbReference type="EC" id="2.3.1.275" evidence="10"/>
<protein>
    <recommendedName>
        <fullName evidence="10">Glycerol-3-phosphate acyltransferase</fullName>
    </recommendedName>
    <alternativeName>
        <fullName evidence="10">Acyl-PO4 G3P acyltransferase</fullName>
    </alternativeName>
    <alternativeName>
        <fullName evidence="10">Acyl-phosphate--glycerol-3-phosphate acyltransferase</fullName>
    </alternativeName>
    <alternativeName>
        <fullName evidence="10">G3P acyltransferase</fullName>
        <shortName evidence="10">GPAT</shortName>
        <ecNumber evidence="10">2.3.1.275</ecNumber>
    </alternativeName>
    <alternativeName>
        <fullName evidence="10">Lysophosphatidic acid synthase</fullName>
        <shortName evidence="10">LPA synthase</shortName>
    </alternativeName>
</protein>
<dbReference type="PANTHER" id="PTHR30309:SF0">
    <property type="entry name" value="GLYCEROL-3-PHOSPHATE ACYLTRANSFERASE-RELATED"/>
    <property type="match status" value="1"/>
</dbReference>
<dbReference type="SMART" id="SM01207">
    <property type="entry name" value="G3P_acyltransf"/>
    <property type="match status" value="1"/>
</dbReference>
<comment type="function">
    <text evidence="10">Catalyzes the transfer of an acyl group from acyl-phosphate (acyl-PO(4)) to glycerol-3-phosphate (G3P) to form lysophosphatidic acid (LPA). This enzyme utilizes acyl-phosphate as fatty acyl donor, but not acyl-CoA or acyl-ACP.</text>
</comment>
<gene>
    <name evidence="10 11" type="primary">plsY</name>
    <name evidence="11" type="ORF">FJR74_01795</name>
</gene>
<dbReference type="GO" id="GO:0004366">
    <property type="term" value="F:glycerol-3-phosphate O-acyltransferase activity"/>
    <property type="evidence" value="ECO:0007669"/>
    <property type="project" value="UniProtKB-EC"/>
</dbReference>